<gene>
    <name evidence="2" type="ORF">Rumeso_02039</name>
</gene>
<dbReference type="PATRIC" id="fig|442562.3.peg.2014"/>
<reference evidence="2 3" key="1">
    <citation type="submission" date="2013-02" db="EMBL/GenBank/DDBJ databases">
        <authorList>
            <person name="Fiebig A."/>
            <person name="Goeker M."/>
            <person name="Klenk H.-P.P."/>
        </authorList>
    </citation>
    <scope>NUCLEOTIDE SEQUENCE [LARGE SCALE GENOMIC DNA]</scope>
    <source>
        <strain evidence="2 3">DSM 19309</strain>
    </source>
</reference>
<evidence type="ECO:0000313" key="2">
    <source>
        <dbReference type="EMBL" id="EYD76375.1"/>
    </source>
</evidence>
<dbReference type="InterPro" id="IPR000551">
    <property type="entry name" value="MerR-type_HTH_dom"/>
</dbReference>
<dbReference type="GO" id="GO:0006355">
    <property type="term" value="P:regulation of DNA-templated transcription"/>
    <property type="evidence" value="ECO:0007669"/>
    <property type="project" value="InterPro"/>
</dbReference>
<feature type="domain" description="HTH merR-type" evidence="1">
    <location>
        <begin position="16"/>
        <end position="41"/>
    </location>
</feature>
<dbReference type="AlphaFoldDB" id="A0A017HPX7"/>
<dbReference type="RefSeq" id="WP_037281588.1">
    <property type="nucleotide sequence ID" value="NZ_KK088592.1"/>
</dbReference>
<dbReference type="STRING" id="442562.Rumeso_02039"/>
<dbReference type="InterPro" id="IPR009061">
    <property type="entry name" value="DNA-bd_dom_put_sf"/>
</dbReference>
<dbReference type="InterPro" id="IPR041657">
    <property type="entry name" value="HTH_17"/>
</dbReference>
<evidence type="ECO:0000259" key="1">
    <source>
        <dbReference type="PROSITE" id="PS50937"/>
    </source>
</evidence>
<dbReference type="Gene3D" id="1.10.10.10">
    <property type="entry name" value="Winged helix-like DNA-binding domain superfamily/Winged helix DNA-binding domain"/>
    <property type="match status" value="1"/>
</dbReference>
<evidence type="ECO:0000313" key="3">
    <source>
        <dbReference type="Proteomes" id="UP000019666"/>
    </source>
</evidence>
<protein>
    <recommendedName>
        <fullName evidence="1">HTH merR-type domain-containing protein</fullName>
    </recommendedName>
</protein>
<dbReference type="GO" id="GO:0003677">
    <property type="term" value="F:DNA binding"/>
    <property type="evidence" value="ECO:0007669"/>
    <property type="project" value="InterPro"/>
</dbReference>
<dbReference type="SUPFAM" id="SSF46955">
    <property type="entry name" value="Putative DNA-binding domain"/>
    <property type="match status" value="1"/>
</dbReference>
<keyword evidence="3" id="KW-1185">Reference proteome</keyword>
<dbReference type="EMBL" id="AOSK01000046">
    <property type="protein sequence ID" value="EYD76375.1"/>
    <property type="molecule type" value="Genomic_DNA"/>
</dbReference>
<name>A0A017HPX7_9RHOB</name>
<dbReference type="InterPro" id="IPR036388">
    <property type="entry name" value="WH-like_DNA-bd_sf"/>
</dbReference>
<comment type="caution">
    <text evidence="2">The sequence shown here is derived from an EMBL/GenBank/DDBJ whole genome shotgun (WGS) entry which is preliminary data.</text>
</comment>
<sequence>MAARRVNPSLIKVHRTYTVCELADRLGIHKNTVRNWQREGLEPIDRGRPVLFHGGTVRAFLKARNTDRKQPCGPGRFYCFRCRTPQPPAEAMVDFVPLNPRSGNLRALCGTCGGLMHRRASATALARVMPGIEVQMGQAP</sequence>
<organism evidence="2 3">
    <name type="scientific">Rubellimicrobium mesophilum DSM 19309</name>
    <dbReference type="NCBI Taxonomy" id="442562"/>
    <lineage>
        <taxon>Bacteria</taxon>
        <taxon>Pseudomonadati</taxon>
        <taxon>Pseudomonadota</taxon>
        <taxon>Alphaproteobacteria</taxon>
        <taxon>Rhodobacterales</taxon>
        <taxon>Roseobacteraceae</taxon>
        <taxon>Rubellimicrobium</taxon>
    </lineage>
</organism>
<accession>A0A017HPX7</accession>
<dbReference type="Proteomes" id="UP000019666">
    <property type="component" value="Unassembled WGS sequence"/>
</dbReference>
<dbReference type="PROSITE" id="PS50937">
    <property type="entry name" value="HTH_MERR_2"/>
    <property type="match status" value="1"/>
</dbReference>
<dbReference type="Pfam" id="PF12728">
    <property type="entry name" value="HTH_17"/>
    <property type="match status" value="1"/>
</dbReference>
<dbReference type="OrthoDB" id="8546410at2"/>
<dbReference type="HOGENOM" id="CLU_135566_0_0_5"/>
<proteinExistence type="predicted"/>